<dbReference type="RefSeq" id="WP_354702426.1">
    <property type="nucleotide sequence ID" value="NZ_CP114014.1"/>
</dbReference>
<dbReference type="InterPro" id="IPR050952">
    <property type="entry name" value="TRIM-NHL_E3_ligases"/>
</dbReference>
<evidence type="ECO:0000256" key="1">
    <source>
        <dbReference type="SAM" id="SignalP"/>
    </source>
</evidence>
<organism evidence="3">
    <name type="scientific">Paraconexibacter sp. AEG42_29</name>
    <dbReference type="NCBI Taxonomy" id="2997339"/>
    <lineage>
        <taxon>Bacteria</taxon>
        <taxon>Bacillati</taxon>
        <taxon>Actinomycetota</taxon>
        <taxon>Thermoleophilia</taxon>
        <taxon>Solirubrobacterales</taxon>
        <taxon>Paraconexibacteraceae</taxon>
        <taxon>Paraconexibacter</taxon>
    </lineage>
</organism>
<dbReference type="PANTHER" id="PTHR24104">
    <property type="entry name" value="E3 UBIQUITIN-PROTEIN LIGASE NHLRC1-RELATED"/>
    <property type="match status" value="1"/>
</dbReference>
<dbReference type="SUPFAM" id="SSF63829">
    <property type="entry name" value="Calcium-dependent phosphotriesterase"/>
    <property type="match status" value="1"/>
</dbReference>
<feature type="chain" id="PRO_5043683391" description="Ig-like domain-containing protein" evidence="1">
    <location>
        <begin position="24"/>
        <end position="664"/>
    </location>
</feature>
<dbReference type="KEGG" id="parq:DSM112329_02785"/>
<gene>
    <name evidence="3" type="ORF">DSM112329_02785</name>
</gene>
<name>A0AAU7AWT9_9ACTN</name>
<dbReference type="Gene3D" id="2.60.40.2700">
    <property type="match status" value="2"/>
</dbReference>
<feature type="domain" description="Ig-like" evidence="2">
    <location>
        <begin position="395"/>
        <end position="485"/>
    </location>
</feature>
<accession>A0AAU7AWT9</accession>
<protein>
    <recommendedName>
        <fullName evidence="2">Ig-like domain-containing protein</fullName>
    </recommendedName>
</protein>
<proteinExistence type="predicted"/>
<dbReference type="InterPro" id="IPR011042">
    <property type="entry name" value="6-blade_b-propeller_TolB-like"/>
</dbReference>
<dbReference type="GO" id="GO:0008270">
    <property type="term" value="F:zinc ion binding"/>
    <property type="evidence" value="ECO:0007669"/>
    <property type="project" value="UniProtKB-KW"/>
</dbReference>
<dbReference type="CDD" id="cd05819">
    <property type="entry name" value="NHL"/>
    <property type="match status" value="1"/>
</dbReference>
<keyword evidence="1" id="KW-0732">Signal</keyword>
<dbReference type="InterPro" id="IPR007110">
    <property type="entry name" value="Ig-like_dom"/>
</dbReference>
<reference evidence="3" key="1">
    <citation type="submission" date="2022-12" db="EMBL/GenBank/DDBJ databases">
        <title>Paraconexibacter alkalitolerans sp. nov. and Baekduia alba sp. nov., isolated from soil and emended description of the genera Paraconexibacter (Chun et al., 2020) and Baekduia (An et al., 2020).</title>
        <authorList>
            <person name="Vieira S."/>
            <person name="Huber K.J."/>
            <person name="Geppert A."/>
            <person name="Wolf J."/>
            <person name="Neumann-Schaal M."/>
            <person name="Muesken M."/>
            <person name="Overmann J."/>
        </authorList>
    </citation>
    <scope>NUCLEOTIDE SEQUENCE</scope>
    <source>
        <strain evidence="3">AEG42_29</strain>
    </source>
</reference>
<evidence type="ECO:0000259" key="2">
    <source>
        <dbReference type="PROSITE" id="PS50835"/>
    </source>
</evidence>
<evidence type="ECO:0000313" key="3">
    <source>
        <dbReference type="EMBL" id="XAY05925.1"/>
    </source>
</evidence>
<dbReference type="Gene3D" id="2.120.10.30">
    <property type="entry name" value="TolB, C-terminal domain"/>
    <property type="match status" value="2"/>
</dbReference>
<feature type="domain" description="Ig-like" evidence="2">
    <location>
        <begin position="311"/>
        <end position="394"/>
    </location>
</feature>
<sequence length="664" mass="68408">MRVGFSVVLSMLVVAIGAAPSQAAGPTAIGADSAGVVYAGFAGGGQIKRYQGNDGAPLPSWGTPGSAAGQIGGVVALDAAPGSAGNIWILDTNRRVQEFSRTGQFVRGIQLDACDSGVTPDPLTRGGLDVTNDDVFVAHPCANSVLRLNKSDLQTVSTGSLSAPKGISAQLYPSAPEPTRRTYVGQPSLNRATKLQPSLATDGSVGTTGSPTDTFIDAFGVLFVSERTENKVRLYDSNGGEFRWIGGTGSDIGKLDNPTAIDVFEQTSDLAGNVFVADYANKRIQRFNPYGYTFWAAAADDAVGGGGSSAPVNTDVPTITGTPVSGSPVTCSDGTWSNSPTSFTYTWSRNGTPIAGATASPYTIQSADVSQALSCTVTATNTTGSGQATSAPVTPTAAAQTPVNSVPPAITGTPSPNNTLACSTGTWSDDPTAYAYQWQLDGAPISGATAATYAVAAGDAGHTVTCSVTATNATGSGQATSAPVTITTTACASGRVGVTINNGAQFTNDPTVTITAHEPAGVFGIWIAGDGAFDIGNHPSQVTCTDTYQWYFAGTGSERLPKTIYVRFGDSEINYTDDIIVDTRPPSTTSASLRGRILRVAARDASAGVGRLQIAGKKTGPFKTIAYKRVVRVSGAKAARWVRAIDRAGNYSSWRQVRQARQGR</sequence>
<dbReference type="AlphaFoldDB" id="A0AAU7AWT9"/>
<dbReference type="PROSITE" id="PS50835">
    <property type="entry name" value="IG_LIKE"/>
    <property type="match status" value="2"/>
</dbReference>
<dbReference type="PANTHER" id="PTHR24104:SF25">
    <property type="entry name" value="PROTEIN LIN-41"/>
    <property type="match status" value="1"/>
</dbReference>
<feature type="signal peptide" evidence="1">
    <location>
        <begin position="1"/>
        <end position="23"/>
    </location>
</feature>
<dbReference type="EMBL" id="CP114014">
    <property type="protein sequence ID" value="XAY05925.1"/>
    <property type="molecule type" value="Genomic_DNA"/>
</dbReference>